<accession>A0ACA9Q721</accession>
<comment type="caution">
    <text evidence="1">The sequence shown here is derived from an EMBL/GenBank/DDBJ whole genome shotgun (WGS) entry which is preliminary data.</text>
</comment>
<reference evidence="1" key="1">
    <citation type="submission" date="2021-06" db="EMBL/GenBank/DDBJ databases">
        <authorList>
            <person name="Kallberg Y."/>
            <person name="Tangrot J."/>
            <person name="Rosling A."/>
        </authorList>
    </citation>
    <scope>NUCLEOTIDE SEQUENCE</scope>
    <source>
        <strain evidence="1">CL356</strain>
    </source>
</reference>
<evidence type="ECO:0000313" key="2">
    <source>
        <dbReference type="Proteomes" id="UP000789525"/>
    </source>
</evidence>
<sequence>MPIALLSLQVFYATGHQATLSSLQWKSAFIFTADRGMTSPITVVLNTIGPVAFFGLCTPLIGMWAVEPFAQLESIATRKSRIIRGTLRATLSMGAYHATILLFISTCSMILRRHLMVWKVFAPRYMLGALSMVAVDVAGILAMWGGVGTVAERVDSTYKGVA</sequence>
<gene>
    <name evidence="1" type="ORF">ACOLOM_LOCUS12145</name>
</gene>
<dbReference type="EMBL" id="CAJVPT010047633">
    <property type="protein sequence ID" value="CAG8740438.1"/>
    <property type="molecule type" value="Genomic_DNA"/>
</dbReference>
<feature type="non-terminal residue" evidence="1">
    <location>
        <position position="1"/>
    </location>
</feature>
<name>A0ACA9Q721_9GLOM</name>
<proteinExistence type="predicted"/>
<evidence type="ECO:0000313" key="1">
    <source>
        <dbReference type="EMBL" id="CAG8740438.1"/>
    </source>
</evidence>
<organism evidence="1 2">
    <name type="scientific">Acaulospora colombiana</name>
    <dbReference type="NCBI Taxonomy" id="27376"/>
    <lineage>
        <taxon>Eukaryota</taxon>
        <taxon>Fungi</taxon>
        <taxon>Fungi incertae sedis</taxon>
        <taxon>Mucoromycota</taxon>
        <taxon>Glomeromycotina</taxon>
        <taxon>Glomeromycetes</taxon>
        <taxon>Diversisporales</taxon>
        <taxon>Acaulosporaceae</taxon>
        <taxon>Acaulospora</taxon>
    </lineage>
</organism>
<dbReference type="Proteomes" id="UP000789525">
    <property type="component" value="Unassembled WGS sequence"/>
</dbReference>
<protein>
    <submittedName>
        <fullName evidence="1">4720_t:CDS:1</fullName>
    </submittedName>
</protein>
<keyword evidence="2" id="KW-1185">Reference proteome</keyword>